<name>A0A2I0IFB7_PUNGR</name>
<feature type="region of interest" description="Disordered" evidence="1">
    <location>
        <begin position="32"/>
        <end position="64"/>
    </location>
</feature>
<proteinExistence type="predicted"/>
<feature type="compositionally biased region" description="Basic and acidic residues" evidence="1">
    <location>
        <begin position="45"/>
        <end position="64"/>
    </location>
</feature>
<dbReference type="Proteomes" id="UP000233551">
    <property type="component" value="Unassembled WGS sequence"/>
</dbReference>
<sequence length="64" mass="6984">MDANTVDAKSVDAKSVDAIKLLGRSPWKAVRWTRSPKSNKVTRPKPMESSKVDAKSVDAKSGKQ</sequence>
<organism evidence="2 3">
    <name type="scientific">Punica granatum</name>
    <name type="common">Pomegranate</name>
    <dbReference type="NCBI Taxonomy" id="22663"/>
    <lineage>
        <taxon>Eukaryota</taxon>
        <taxon>Viridiplantae</taxon>
        <taxon>Streptophyta</taxon>
        <taxon>Embryophyta</taxon>
        <taxon>Tracheophyta</taxon>
        <taxon>Spermatophyta</taxon>
        <taxon>Magnoliopsida</taxon>
        <taxon>eudicotyledons</taxon>
        <taxon>Gunneridae</taxon>
        <taxon>Pentapetalae</taxon>
        <taxon>rosids</taxon>
        <taxon>malvids</taxon>
        <taxon>Myrtales</taxon>
        <taxon>Lythraceae</taxon>
        <taxon>Punica</taxon>
    </lineage>
</organism>
<protein>
    <submittedName>
        <fullName evidence="2">Uncharacterized protein</fullName>
    </submittedName>
</protein>
<comment type="caution">
    <text evidence="2">The sequence shown here is derived from an EMBL/GenBank/DDBJ whole genome shotgun (WGS) entry which is preliminary data.</text>
</comment>
<accession>A0A2I0IFB7</accession>
<gene>
    <name evidence="2" type="ORF">CRG98_037125</name>
</gene>
<evidence type="ECO:0000313" key="3">
    <source>
        <dbReference type="Proteomes" id="UP000233551"/>
    </source>
</evidence>
<keyword evidence="3" id="KW-1185">Reference proteome</keyword>
<evidence type="ECO:0000313" key="2">
    <source>
        <dbReference type="EMBL" id="PKI42483.1"/>
    </source>
</evidence>
<dbReference type="EMBL" id="PGOL01003154">
    <property type="protein sequence ID" value="PKI42483.1"/>
    <property type="molecule type" value="Genomic_DNA"/>
</dbReference>
<dbReference type="AlphaFoldDB" id="A0A2I0IFB7"/>
<evidence type="ECO:0000256" key="1">
    <source>
        <dbReference type="SAM" id="MobiDB-lite"/>
    </source>
</evidence>
<reference evidence="2 3" key="1">
    <citation type="submission" date="2017-11" db="EMBL/GenBank/DDBJ databases">
        <title>De-novo sequencing of pomegranate (Punica granatum L.) genome.</title>
        <authorList>
            <person name="Akparov Z."/>
            <person name="Amiraslanov A."/>
            <person name="Hajiyeva S."/>
            <person name="Abbasov M."/>
            <person name="Kaur K."/>
            <person name="Hamwieh A."/>
            <person name="Solovyev V."/>
            <person name="Salamov A."/>
            <person name="Braich B."/>
            <person name="Kosarev P."/>
            <person name="Mahmoud A."/>
            <person name="Hajiyev E."/>
            <person name="Babayeva S."/>
            <person name="Izzatullayeva V."/>
            <person name="Mammadov A."/>
            <person name="Mammadov A."/>
            <person name="Sharifova S."/>
            <person name="Ojaghi J."/>
            <person name="Eynullazada K."/>
            <person name="Bayramov B."/>
            <person name="Abdulazimova A."/>
            <person name="Shahmuradov I."/>
        </authorList>
    </citation>
    <scope>NUCLEOTIDE SEQUENCE [LARGE SCALE GENOMIC DNA]</scope>
    <source>
        <strain evidence="3">cv. AG2017</strain>
        <tissue evidence="2">Leaf</tissue>
    </source>
</reference>